<evidence type="ECO:0000256" key="7">
    <source>
        <dbReference type="ARBA" id="ARBA00022705"/>
    </source>
</evidence>
<dbReference type="Gene3D" id="1.10.150.20">
    <property type="entry name" value="5' to 3' exonuclease, C-terminal subdomain"/>
    <property type="match status" value="2"/>
</dbReference>
<dbReference type="FunFam" id="1.10.150.20:FF:000002">
    <property type="entry name" value="DNA polymerase I"/>
    <property type="match status" value="1"/>
</dbReference>
<dbReference type="InterPro" id="IPR043502">
    <property type="entry name" value="DNA/RNA_pol_sf"/>
</dbReference>
<dbReference type="SMART" id="SM00279">
    <property type="entry name" value="HhH2"/>
    <property type="match status" value="1"/>
</dbReference>
<evidence type="ECO:0000256" key="9">
    <source>
        <dbReference type="ARBA" id="ARBA00022763"/>
    </source>
</evidence>
<dbReference type="GO" id="GO:0003677">
    <property type="term" value="F:DNA binding"/>
    <property type="evidence" value="ECO:0007669"/>
    <property type="project" value="UniProtKB-UniRule"/>
</dbReference>
<dbReference type="NCBIfam" id="TIGR00593">
    <property type="entry name" value="pola"/>
    <property type="match status" value="1"/>
</dbReference>
<evidence type="ECO:0000256" key="3">
    <source>
        <dbReference type="ARBA" id="ARBA00012417"/>
    </source>
</evidence>
<evidence type="ECO:0000259" key="19">
    <source>
        <dbReference type="SMART" id="SM00475"/>
    </source>
</evidence>
<evidence type="ECO:0000256" key="4">
    <source>
        <dbReference type="ARBA" id="ARBA00020311"/>
    </source>
</evidence>
<keyword evidence="9 17" id="KW-0227">DNA damage</keyword>
<feature type="domain" description="5'-3' exonuclease" evidence="19">
    <location>
        <begin position="7"/>
        <end position="264"/>
    </location>
</feature>
<dbReference type="SUPFAM" id="SSF56672">
    <property type="entry name" value="DNA/RNA polymerases"/>
    <property type="match status" value="1"/>
</dbReference>
<dbReference type="InterPro" id="IPR002298">
    <property type="entry name" value="DNA_polymerase_A"/>
</dbReference>
<protein>
    <recommendedName>
        <fullName evidence="4 16">DNA polymerase I</fullName>
        <ecNumber evidence="3 16">2.7.7.7</ecNumber>
    </recommendedName>
</protein>
<dbReference type="SMART" id="SM00482">
    <property type="entry name" value="POLAc"/>
    <property type="match status" value="1"/>
</dbReference>
<evidence type="ECO:0000313" key="22">
    <source>
        <dbReference type="Proteomes" id="UP000681075"/>
    </source>
</evidence>
<dbReference type="PANTHER" id="PTHR10133:SF27">
    <property type="entry name" value="DNA POLYMERASE NU"/>
    <property type="match status" value="1"/>
</dbReference>
<dbReference type="InterPro" id="IPR001098">
    <property type="entry name" value="DNA-dir_DNA_pol_A_palm_dom"/>
</dbReference>
<evidence type="ECO:0000259" key="20">
    <source>
        <dbReference type="SMART" id="SM00482"/>
    </source>
</evidence>
<dbReference type="EC" id="2.7.7.7" evidence="3 16"/>
<comment type="caution">
    <text evidence="21">The sequence shown here is derived from an EMBL/GenBank/DDBJ whole genome shotgun (WGS) entry which is preliminary data.</text>
</comment>
<dbReference type="Gene3D" id="3.30.70.370">
    <property type="match status" value="1"/>
</dbReference>
<evidence type="ECO:0000256" key="2">
    <source>
        <dbReference type="ARBA" id="ARBA00011541"/>
    </source>
</evidence>
<dbReference type="CDD" id="cd08637">
    <property type="entry name" value="DNA_pol_A_pol_I_C"/>
    <property type="match status" value="1"/>
</dbReference>
<dbReference type="InterPro" id="IPR002562">
    <property type="entry name" value="3'-5'_exonuclease_dom"/>
</dbReference>
<dbReference type="Pfam" id="PF00476">
    <property type="entry name" value="DNA_pol_A"/>
    <property type="match status" value="1"/>
</dbReference>
<accession>A0A8S8XKY2</accession>
<evidence type="ECO:0000256" key="6">
    <source>
        <dbReference type="ARBA" id="ARBA00022695"/>
    </source>
</evidence>
<dbReference type="SUPFAM" id="SSF53098">
    <property type="entry name" value="Ribonuclease H-like"/>
    <property type="match status" value="1"/>
</dbReference>
<dbReference type="FunFam" id="1.20.1060.10:FF:000001">
    <property type="entry name" value="DNA polymerase I"/>
    <property type="match status" value="1"/>
</dbReference>
<evidence type="ECO:0000256" key="5">
    <source>
        <dbReference type="ARBA" id="ARBA00022679"/>
    </source>
</evidence>
<dbReference type="SMART" id="SM00474">
    <property type="entry name" value="35EXOc"/>
    <property type="match status" value="1"/>
</dbReference>
<dbReference type="GO" id="GO:0003887">
    <property type="term" value="F:DNA-directed DNA polymerase activity"/>
    <property type="evidence" value="ECO:0007669"/>
    <property type="project" value="UniProtKB-UniRule"/>
</dbReference>
<evidence type="ECO:0000256" key="12">
    <source>
        <dbReference type="ARBA" id="ARBA00022932"/>
    </source>
</evidence>
<dbReference type="Pfam" id="PF01612">
    <property type="entry name" value="DNA_pol_A_exo1"/>
    <property type="match status" value="1"/>
</dbReference>
<evidence type="ECO:0000256" key="14">
    <source>
        <dbReference type="ARBA" id="ARBA00023204"/>
    </source>
</evidence>
<evidence type="ECO:0000256" key="10">
    <source>
        <dbReference type="ARBA" id="ARBA00022801"/>
    </source>
</evidence>
<dbReference type="NCBIfam" id="NF004397">
    <property type="entry name" value="PRK05755.1"/>
    <property type="match status" value="1"/>
</dbReference>
<dbReference type="FunFam" id="3.40.50.1010:FF:000001">
    <property type="entry name" value="DNA polymerase I"/>
    <property type="match status" value="1"/>
</dbReference>
<gene>
    <name evidence="17" type="primary">polA</name>
    <name evidence="21" type="ORF">TMPK1_40020</name>
</gene>
<dbReference type="Pfam" id="PF02739">
    <property type="entry name" value="5_3_exonuc_N"/>
    <property type="match status" value="1"/>
</dbReference>
<dbReference type="GO" id="GO:0008409">
    <property type="term" value="F:5'-3' exonuclease activity"/>
    <property type="evidence" value="ECO:0007669"/>
    <property type="project" value="UniProtKB-UniRule"/>
</dbReference>
<keyword evidence="7 17" id="KW-0235">DNA replication</keyword>
<dbReference type="InterPro" id="IPR036397">
    <property type="entry name" value="RNaseH_sf"/>
</dbReference>
<organism evidence="21 22">
    <name type="scientific">Roseiterribacter gracilis</name>
    <dbReference type="NCBI Taxonomy" id="2812848"/>
    <lineage>
        <taxon>Bacteria</taxon>
        <taxon>Pseudomonadati</taxon>
        <taxon>Pseudomonadota</taxon>
        <taxon>Alphaproteobacteria</taxon>
        <taxon>Rhodospirillales</taxon>
        <taxon>Roseiterribacteraceae</taxon>
        <taxon>Roseiterribacter</taxon>
    </lineage>
</organism>
<keyword evidence="8" id="KW-0540">Nuclease</keyword>
<dbReference type="AlphaFoldDB" id="A0A8S8XKY2"/>
<comment type="similarity">
    <text evidence="1 17">Belongs to the DNA polymerase type-A family.</text>
</comment>
<dbReference type="Gene3D" id="3.30.420.10">
    <property type="entry name" value="Ribonuclease H-like superfamily/Ribonuclease H"/>
    <property type="match status" value="1"/>
</dbReference>
<dbReference type="CDD" id="cd06139">
    <property type="entry name" value="DNA_polA_I_Ecoli_like_exo"/>
    <property type="match status" value="1"/>
</dbReference>
<keyword evidence="14 17" id="KW-0234">DNA repair</keyword>
<comment type="catalytic activity">
    <reaction evidence="15 17">
        <text>DNA(n) + a 2'-deoxyribonucleoside 5'-triphosphate = DNA(n+1) + diphosphate</text>
        <dbReference type="Rhea" id="RHEA:22508"/>
        <dbReference type="Rhea" id="RHEA-COMP:17339"/>
        <dbReference type="Rhea" id="RHEA-COMP:17340"/>
        <dbReference type="ChEBI" id="CHEBI:33019"/>
        <dbReference type="ChEBI" id="CHEBI:61560"/>
        <dbReference type="ChEBI" id="CHEBI:173112"/>
        <dbReference type="EC" id="2.7.7.7"/>
    </reaction>
</comment>
<dbReference type="EMBL" id="BOPV01000001">
    <property type="protein sequence ID" value="GIL41765.1"/>
    <property type="molecule type" value="Genomic_DNA"/>
</dbReference>
<proteinExistence type="inferred from homology"/>
<dbReference type="InterPro" id="IPR036279">
    <property type="entry name" value="5-3_exonuclease_C_sf"/>
</dbReference>
<dbReference type="Pfam" id="PF01367">
    <property type="entry name" value="5_3_exonuc"/>
    <property type="match status" value="1"/>
</dbReference>
<evidence type="ECO:0000256" key="11">
    <source>
        <dbReference type="ARBA" id="ARBA00022839"/>
    </source>
</evidence>
<keyword evidence="5 17" id="KW-0808">Transferase</keyword>
<dbReference type="InterPro" id="IPR012337">
    <property type="entry name" value="RNaseH-like_sf"/>
</dbReference>
<dbReference type="SUPFAM" id="SSF47807">
    <property type="entry name" value="5' to 3' exonuclease, C-terminal subdomain"/>
    <property type="match status" value="1"/>
</dbReference>
<dbReference type="Proteomes" id="UP000681075">
    <property type="component" value="Unassembled WGS sequence"/>
</dbReference>
<evidence type="ECO:0000256" key="16">
    <source>
        <dbReference type="NCBIfam" id="TIGR00593"/>
    </source>
</evidence>
<dbReference type="InterPro" id="IPR018320">
    <property type="entry name" value="DNA_polymerase_1"/>
</dbReference>
<comment type="function">
    <text evidence="17">In addition to polymerase activity, this DNA polymerase exhibits 3'-5' and 5'-3' exonuclease activity.</text>
</comment>
<dbReference type="CDD" id="cd09859">
    <property type="entry name" value="PIN_53EXO"/>
    <property type="match status" value="1"/>
</dbReference>
<keyword evidence="6 17" id="KW-0548">Nucleotidyltransferase</keyword>
<dbReference type="GO" id="GO:0006302">
    <property type="term" value="P:double-strand break repair"/>
    <property type="evidence" value="ECO:0007669"/>
    <property type="project" value="TreeGrafter"/>
</dbReference>
<dbReference type="InterPro" id="IPR002421">
    <property type="entry name" value="5-3_exonuclease"/>
</dbReference>
<dbReference type="InterPro" id="IPR020046">
    <property type="entry name" value="5-3_exonucl_a-hlix_arch_N"/>
</dbReference>
<keyword evidence="10 17" id="KW-0378">Hydrolase</keyword>
<evidence type="ECO:0000256" key="8">
    <source>
        <dbReference type="ARBA" id="ARBA00022722"/>
    </source>
</evidence>
<dbReference type="GO" id="GO:0008408">
    <property type="term" value="F:3'-5' exonuclease activity"/>
    <property type="evidence" value="ECO:0007669"/>
    <property type="project" value="UniProtKB-UniRule"/>
</dbReference>
<dbReference type="Gene3D" id="3.40.50.1010">
    <property type="entry name" value="5'-nuclease"/>
    <property type="match status" value="1"/>
</dbReference>
<keyword evidence="11 17" id="KW-0269">Exonuclease</keyword>
<evidence type="ECO:0000256" key="15">
    <source>
        <dbReference type="ARBA" id="ARBA00049244"/>
    </source>
</evidence>
<evidence type="ECO:0000256" key="13">
    <source>
        <dbReference type="ARBA" id="ARBA00023125"/>
    </source>
</evidence>
<feature type="domain" description="3'-5' exonuclease" evidence="18">
    <location>
        <begin position="327"/>
        <end position="523"/>
    </location>
</feature>
<evidence type="ECO:0000256" key="1">
    <source>
        <dbReference type="ARBA" id="ARBA00007705"/>
    </source>
</evidence>
<dbReference type="CDD" id="cd09898">
    <property type="entry name" value="H3TH_53EXO"/>
    <property type="match status" value="1"/>
</dbReference>
<keyword evidence="13 17" id="KW-0238">DNA-binding</keyword>
<evidence type="ECO:0000259" key="18">
    <source>
        <dbReference type="SMART" id="SM00474"/>
    </source>
</evidence>
<name>A0A8S8XKY2_9PROT</name>
<sequence length="933" mass="102001">MTSPAPAHPDLYLVDGSGFIFRAFHALPPMTRGDGVPVNAVYGFSNMIYKLLTDFAAAQVAVIFDAKEETFRNKIYPDYKANRDAPPEELVPQFALIRESVHAFCLPCLELEGFEADDLIATYAKQAKARGQKVVIVSSDKDLMQLVGDGVTMWDPIKARSIAEPEVFEKFGVTPDKVVDVQALAGDSVDNVPGVPGIGIKTAAQLINEYGDLETLLARAGEIKQPKRRESLIEHAEKARVSKLLVKLDEAVPVTTPIDELRPREPDSSKLTAYLAKMEFKTLLNRVTTRLREEGQVVEHPDLPVETAAAAARALDPTPEAPVEARYELVQDLPALQRWIARAQRVGVVAFDTETDSLTPCVCGIVGVSLAVAPGEACYIPLCHVNPDAGGLDLDQAAKPQQISLDEFKTAIGPLLTDPSVLKIAHNGKFDLQVLQCLGLDVTPIDDTMLMSYALDGGSHGHGMDELASIHLGLKTTTFAEVCGSGKAQITFDRVPLDRALAYAAEDADVTLRLWQLFKQRLLADHMTTLYETIDRPLLRVVAGMESAGILIDRNALAKMGQKFGERMVQLEAEVQKLAGRPFNLGSPKQLGEVLFDELKLEGGRKLKSGAWTTDASVLDEIEDSHPIIPAIQSWRQLAKLKATYTDALQEEIQQKTGRVHTSYALAATSTGRLSSTEPNLQNIPIRTEEGRQIRTAFIAGPGNVLLSVDYSQIELRIVADIANIQALRDAFTNGDDIHALTASQVFGVPMADMTKDIRARAKAINFGIIYGISAFGLARQLGIPQSEASAYIKAYLERFSELRDYMEETKSFARKHGYVLTLLGRKCHVAGINEKNPARRSFAERQAINGRIQGTAADIMRRAMRNVSRALQRAGSPAQMLLQVHDELVFEVPETHAEATAAIVRTEMERAATLGVPLVAEAGWGKSWADAH</sequence>
<dbReference type="SUPFAM" id="SSF88723">
    <property type="entry name" value="PIN domain-like"/>
    <property type="match status" value="1"/>
</dbReference>
<dbReference type="Gene3D" id="1.20.1060.10">
    <property type="entry name" value="Taq DNA Polymerase, Chain T, domain 4"/>
    <property type="match status" value="1"/>
</dbReference>
<dbReference type="RefSeq" id="WP_420245397.1">
    <property type="nucleotide sequence ID" value="NZ_BOPV01000001.1"/>
</dbReference>
<dbReference type="SMART" id="SM00475">
    <property type="entry name" value="53EXOc"/>
    <property type="match status" value="1"/>
</dbReference>
<evidence type="ECO:0000256" key="17">
    <source>
        <dbReference type="RuleBase" id="RU004460"/>
    </source>
</evidence>
<dbReference type="FunFam" id="1.10.150.20:FF:000003">
    <property type="entry name" value="DNA polymerase I"/>
    <property type="match status" value="1"/>
</dbReference>
<evidence type="ECO:0000313" key="21">
    <source>
        <dbReference type="EMBL" id="GIL41765.1"/>
    </source>
</evidence>
<dbReference type="PROSITE" id="PS00447">
    <property type="entry name" value="DNA_POLYMERASE_A"/>
    <property type="match status" value="1"/>
</dbReference>
<dbReference type="InterPro" id="IPR020045">
    <property type="entry name" value="DNA_polI_H3TH"/>
</dbReference>
<comment type="subunit">
    <text evidence="2">Single-chain monomer with multiple functions.</text>
</comment>
<dbReference type="GO" id="GO:0006261">
    <property type="term" value="P:DNA-templated DNA replication"/>
    <property type="evidence" value="ECO:0007669"/>
    <property type="project" value="UniProtKB-UniRule"/>
</dbReference>
<keyword evidence="22" id="KW-1185">Reference proteome</keyword>
<dbReference type="InterPro" id="IPR019760">
    <property type="entry name" value="DNA-dir_DNA_pol_A_CS"/>
</dbReference>
<feature type="domain" description="DNA-directed DNA polymerase family A palm" evidence="20">
    <location>
        <begin position="691"/>
        <end position="897"/>
    </location>
</feature>
<dbReference type="PRINTS" id="PR00868">
    <property type="entry name" value="DNAPOLI"/>
</dbReference>
<dbReference type="InterPro" id="IPR029060">
    <property type="entry name" value="PIN-like_dom_sf"/>
</dbReference>
<keyword evidence="12 17" id="KW-0239">DNA-directed DNA polymerase</keyword>
<dbReference type="InterPro" id="IPR008918">
    <property type="entry name" value="HhH2"/>
</dbReference>
<dbReference type="PANTHER" id="PTHR10133">
    <property type="entry name" value="DNA POLYMERASE I"/>
    <property type="match status" value="1"/>
</dbReference>
<reference evidence="21" key="1">
    <citation type="submission" date="2021-02" db="EMBL/GenBank/DDBJ databases">
        <title>Genome sequence of Rhodospirillales sp. strain TMPK1 isolated from soil.</title>
        <authorList>
            <person name="Nakai R."/>
            <person name="Kusada H."/>
            <person name="Tamaki H."/>
        </authorList>
    </citation>
    <scope>NUCLEOTIDE SEQUENCE</scope>
    <source>
        <strain evidence="21">TMPK1</strain>
    </source>
</reference>